<dbReference type="NCBIfam" id="TIGR04001">
    <property type="entry name" value="thiol_BshB1"/>
    <property type="match status" value="1"/>
</dbReference>
<dbReference type="GO" id="GO:0071793">
    <property type="term" value="P:bacillithiol biosynthetic process"/>
    <property type="evidence" value="ECO:0007669"/>
    <property type="project" value="InterPro"/>
</dbReference>
<evidence type="ECO:0000313" key="3">
    <source>
        <dbReference type="EMBL" id="MDQ6599445.1"/>
    </source>
</evidence>
<dbReference type="Proteomes" id="UP001178888">
    <property type="component" value="Unassembled WGS sequence"/>
</dbReference>
<evidence type="ECO:0000313" key="6">
    <source>
        <dbReference type="Proteomes" id="UP001178888"/>
    </source>
</evidence>
<dbReference type="InterPro" id="IPR003737">
    <property type="entry name" value="GlcNAc_PI_deacetylase-related"/>
</dbReference>
<dbReference type="AlphaFoldDB" id="A0A4R5VPX0"/>
<dbReference type="RefSeq" id="WP_133335929.1">
    <property type="nucleotide sequence ID" value="NZ_JAVGVR010000001.1"/>
</dbReference>
<gene>
    <name evidence="4" type="primary">bshB1</name>
    <name evidence="4" type="ORF">E2K98_16370</name>
    <name evidence="3" type="ORF">RCG21_24425</name>
</gene>
<dbReference type="EMBL" id="JAVGVR010000001">
    <property type="protein sequence ID" value="MDQ6599445.1"/>
    <property type="molecule type" value="Genomic_DNA"/>
</dbReference>
<dbReference type="Proteomes" id="UP000295132">
    <property type="component" value="Unassembled WGS sequence"/>
</dbReference>
<proteinExistence type="predicted"/>
<sequence>MENKSLDILAFGAHADDVEIGMGGTIAKFSEQGKRIGICDLTDAGLSSNGTIELRKIEAMNAADILGVAFRTSLSLPDRGLYLTGEYIKLIAGVIRQLKPKIVFAPYFEDRHPDHGNCARLVEEAVFSAGIRKFKTDQGEAPHRVERMYFYMINGFHKPDFTTDISHQIEKKLEALRAYKSQFERTEESFDTPLTNGYIETVEAREKMFGKLVGIPFAEGFKSKVPLLIDHDLLGESR</sequence>
<dbReference type="Pfam" id="PF02585">
    <property type="entry name" value="PIG-L"/>
    <property type="match status" value="1"/>
</dbReference>
<name>A0A4R5VPX0_9BACI</name>
<keyword evidence="6" id="KW-1185">Reference proteome</keyword>
<dbReference type="InterPro" id="IPR023842">
    <property type="entry name" value="Bacillithiol_biosynth_BshB1"/>
</dbReference>
<dbReference type="Gene3D" id="3.40.50.10320">
    <property type="entry name" value="LmbE-like"/>
    <property type="match status" value="1"/>
</dbReference>
<evidence type="ECO:0000256" key="2">
    <source>
        <dbReference type="ARBA" id="ARBA00024609"/>
    </source>
</evidence>
<dbReference type="GO" id="GO:0019213">
    <property type="term" value="F:deacetylase activity"/>
    <property type="evidence" value="ECO:0007669"/>
    <property type="project" value="InterPro"/>
</dbReference>
<comment type="catalytic activity">
    <reaction evidence="2">
        <text>(S)-malyl N-acetyl-alpha-D-glucosaminide + H2O = (S)-malyl alpha-D-glucosaminide + acetate</text>
        <dbReference type="Rhea" id="RHEA:33411"/>
        <dbReference type="ChEBI" id="CHEBI:15377"/>
        <dbReference type="ChEBI" id="CHEBI:30089"/>
        <dbReference type="ChEBI" id="CHEBI:64870"/>
        <dbReference type="ChEBI" id="CHEBI:64871"/>
    </reaction>
</comment>
<reference evidence="4 5" key="1">
    <citation type="submission" date="2019-03" db="EMBL/GenBank/DDBJ databases">
        <title>Bacillus niacini sp. nov. a Nicotinate-Metabolizing Mesophile Isolated from Soil.</title>
        <authorList>
            <person name="Zhang G."/>
        </authorList>
    </citation>
    <scope>NUCLEOTIDE SEQUENCE [LARGE SCALE GENOMIC DNA]</scope>
    <source>
        <strain evidence="4 5">WN066</strain>
    </source>
</reference>
<evidence type="ECO:0000313" key="4">
    <source>
        <dbReference type="EMBL" id="TDK60280.1"/>
    </source>
</evidence>
<dbReference type="PANTHER" id="PTHR12993:SF30">
    <property type="entry name" value="N-ACETYL-ALPHA-D-GLUCOSAMINYL L-MALATE DEACETYLASE 1"/>
    <property type="match status" value="1"/>
</dbReference>
<reference evidence="3" key="2">
    <citation type="submission" date="2023-08" db="EMBL/GenBank/DDBJ databases">
        <title>Nitrogen cycling bacteria in agricultural field soils.</title>
        <authorList>
            <person name="Jang J."/>
        </authorList>
    </citation>
    <scope>NUCLEOTIDE SEQUENCE</scope>
    <source>
        <strain evidence="3">PS3-36</strain>
    </source>
</reference>
<protein>
    <submittedName>
        <fullName evidence="4">Bacillithiol biosynthesis deacetylase BshB1</fullName>
    </submittedName>
</protein>
<evidence type="ECO:0000256" key="1">
    <source>
        <dbReference type="ARBA" id="ARBA00001947"/>
    </source>
</evidence>
<dbReference type="InterPro" id="IPR024078">
    <property type="entry name" value="LmbE-like_dom_sf"/>
</dbReference>
<organism evidence="4 5">
    <name type="scientific">Bacillus salipaludis</name>
    <dbReference type="NCBI Taxonomy" id="2547811"/>
    <lineage>
        <taxon>Bacteria</taxon>
        <taxon>Bacillati</taxon>
        <taxon>Bacillota</taxon>
        <taxon>Bacilli</taxon>
        <taxon>Bacillales</taxon>
        <taxon>Bacillaceae</taxon>
        <taxon>Bacillus</taxon>
    </lineage>
</organism>
<dbReference type="PANTHER" id="PTHR12993">
    <property type="entry name" value="N-ACETYLGLUCOSAMINYL-PHOSPHATIDYLINOSITOL DE-N-ACETYLASE-RELATED"/>
    <property type="match status" value="1"/>
</dbReference>
<dbReference type="EMBL" id="SMYO01000007">
    <property type="protein sequence ID" value="TDK60280.1"/>
    <property type="molecule type" value="Genomic_DNA"/>
</dbReference>
<dbReference type="SUPFAM" id="SSF102588">
    <property type="entry name" value="LmbE-like"/>
    <property type="match status" value="1"/>
</dbReference>
<comment type="cofactor">
    <cofactor evidence="1">
        <name>Zn(2+)</name>
        <dbReference type="ChEBI" id="CHEBI:29105"/>
    </cofactor>
</comment>
<accession>A0A4R5VPX0</accession>
<evidence type="ECO:0000313" key="5">
    <source>
        <dbReference type="Proteomes" id="UP000295132"/>
    </source>
</evidence>
<comment type="caution">
    <text evidence="4">The sequence shown here is derived from an EMBL/GenBank/DDBJ whole genome shotgun (WGS) entry which is preliminary data.</text>
</comment>
<dbReference type="GO" id="GO:0016811">
    <property type="term" value="F:hydrolase activity, acting on carbon-nitrogen (but not peptide) bonds, in linear amides"/>
    <property type="evidence" value="ECO:0007669"/>
    <property type="project" value="TreeGrafter"/>
</dbReference>